<feature type="transmembrane region" description="Helical" evidence="1">
    <location>
        <begin position="247"/>
        <end position="268"/>
    </location>
</feature>
<evidence type="ECO:0000313" key="4">
    <source>
        <dbReference type="Proteomes" id="UP000612855"/>
    </source>
</evidence>
<gene>
    <name evidence="3" type="ORF">GCM10011360_32920</name>
</gene>
<dbReference type="EMBL" id="BMFJ01000002">
    <property type="protein sequence ID" value="GGE42970.1"/>
    <property type="molecule type" value="Genomic_DNA"/>
</dbReference>
<keyword evidence="4" id="KW-1185">Reference proteome</keyword>
<name>A0A917AD74_9RHOB</name>
<dbReference type="Proteomes" id="UP000612855">
    <property type="component" value="Unassembled WGS sequence"/>
</dbReference>
<proteinExistence type="predicted"/>
<evidence type="ECO:0008006" key="5">
    <source>
        <dbReference type="Google" id="ProtNLM"/>
    </source>
</evidence>
<sequence>MTHGFRALALTAALVCATQSDAATYTVFTQVGSSTVELQFDSLDAKLREIEDLKALSHQWWNDAFGGFVFVEDTNLNPHRRRLIMLTDADPWMMFEFRLENHDFVPAFYALDIRMRTDVISGPTHKEAFLDLELIDSDSNGYVASSSTSAYYTVIDDDGGPLINASEGLANSAFGTFLSGEGTHTLFDVAGPGPDSDMIDATDGFNYMRFTINGYLSPGDSLILSTIGCYGADAAACPAGFTLPDSLTAVPLPASLPVLLSGIGLLALRRNRRN</sequence>
<organism evidence="3 4">
    <name type="scientific">Primorskyibacter flagellatus</name>
    <dbReference type="NCBI Taxonomy" id="1387277"/>
    <lineage>
        <taxon>Bacteria</taxon>
        <taxon>Pseudomonadati</taxon>
        <taxon>Pseudomonadota</taxon>
        <taxon>Alphaproteobacteria</taxon>
        <taxon>Rhodobacterales</taxon>
        <taxon>Roseobacteraceae</taxon>
        <taxon>Primorskyibacter</taxon>
    </lineage>
</organism>
<keyword evidence="2" id="KW-0732">Signal</keyword>
<keyword evidence="1" id="KW-0472">Membrane</keyword>
<protein>
    <recommendedName>
        <fullName evidence="5">VPLPA-CTERM protein sorting domain-containing protein</fullName>
    </recommendedName>
</protein>
<accession>A0A917AD74</accession>
<dbReference type="RefSeq" id="WP_188478912.1">
    <property type="nucleotide sequence ID" value="NZ_BMFJ01000002.1"/>
</dbReference>
<comment type="caution">
    <text evidence="3">The sequence shown here is derived from an EMBL/GenBank/DDBJ whole genome shotgun (WGS) entry which is preliminary data.</text>
</comment>
<feature type="signal peptide" evidence="2">
    <location>
        <begin position="1"/>
        <end position="22"/>
    </location>
</feature>
<reference evidence="4" key="1">
    <citation type="journal article" date="2019" name="Int. J. Syst. Evol. Microbiol.">
        <title>The Global Catalogue of Microorganisms (GCM) 10K type strain sequencing project: providing services to taxonomists for standard genome sequencing and annotation.</title>
        <authorList>
            <consortium name="The Broad Institute Genomics Platform"/>
            <consortium name="The Broad Institute Genome Sequencing Center for Infectious Disease"/>
            <person name="Wu L."/>
            <person name="Ma J."/>
        </authorList>
    </citation>
    <scope>NUCLEOTIDE SEQUENCE [LARGE SCALE GENOMIC DNA]</scope>
    <source>
        <strain evidence="4">CGMCC 1.12664</strain>
    </source>
</reference>
<evidence type="ECO:0000256" key="1">
    <source>
        <dbReference type="SAM" id="Phobius"/>
    </source>
</evidence>
<keyword evidence="1" id="KW-0812">Transmembrane</keyword>
<keyword evidence="1" id="KW-1133">Transmembrane helix</keyword>
<dbReference type="AlphaFoldDB" id="A0A917AD74"/>
<evidence type="ECO:0000256" key="2">
    <source>
        <dbReference type="SAM" id="SignalP"/>
    </source>
</evidence>
<evidence type="ECO:0000313" key="3">
    <source>
        <dbReference type="EMBL" id="GGE42970.1"/>
    </source>
</evidence>
<feature type="chain" id="PRO_5037541622" description="VPLPA-CTERM protein sorting domain-containing protein" evidence="2">
    <location>
        <begin position="23"/>
        <end position="274"/>
    </location>
</feature>